<protein>
    <submittedName>
        <fullName evidence="2">Uncharacterized protein</fullName>
    </submittedName>
</protein>
<dbReference type="InParanoid" id="Q7RCI2"/>
<dbReference type="EMBL" id="AABL01001891">
    <property type="protein sequence ID" value="EAA17882.1"/>
    <property type="molecule type" value="Genomic_DNA"/>
</dbReference>
<accession>Q7RCI2</accession>
<evidence type="ECO:0000313" key="2">
    <source>
        <dbReference type="EMBL" id="EAA17882.1"/>
    </source>
</evidence>
<keyword evidence="1" id="KW-0812">Transmembrane</keyword>
<feature type="transmembrane region" description="Helical" evidence="1">
    <location>
        <begin position="20"/>
        <end position="42"/>
    </location>
</feature>
<name>Q7RCI2_PLAYO</name>
<keyword evidence="3" id="KW-1185">Reference proteome</keyword>
<comment type="caution">
    <text evidence="2">The sequence shown here is derived from an EMBL/GenBank/DDBJ whole genome shotgun (WGS) entry which is preliminary data.</text>
</comment>
<dbReference type="PaxDb" id="73239-Q7RCI2"/>
<organism evidence="2 3">
    <name type="scientific">Plasmodium yoelii yoelii</name>
    <dbReference type="NCBI Taxonomy" id="73239"/>
    <lineage>
        <taxon>Eukaryota</taxon>
        <taxon>Sar</taxon>
        <taxon>Alveolata</taxon>
        <taxon>Apicomplexa</taxon>
        <taxon>Aconoidasida</taxon>
        <taxon>Haemosporida</taxon>
        <taxon>Plasmodiidae</taxon>
        <taxon>Plasmodium</taxon>
        <taxon>Plasmodium (Vinckeia)</taxon>
    </lineage>
</organism>
<evidence type="ECO:0000256" key="1">
    <source>
        <dbReference type="SAM" id="Phobius"/>
    </source>
</evidence>
<keyword evidence="1" id="KW-0472">Membrane</keyword>
<keyword evidence="1" id="KW-1133">Transmembrane helix</keyword>
<gene>
    <name evidence="2" type="ORF">PY05800</name>
</gene>
<feature type="non-terminal residue" evidence="2">
    <location>
        <position position="1"/>
    </location>
</feature>
<sequence length="88" mass="10830">FRTRFRIGFRFFNTSIFLKFLIFFKKITIIIQIFLAICICFIKFRYNITIHIQQILSIIYFRIIRITFLYVIFIKILYTVVINSFIKA</sequence>
<proteinExistence type="predicted"/>
<dbReference type="AlphaFoldDB" id="Q7RCI2"/>
<dbReference type="Proteomes" id="UP000008553">
    <property type="component" value="Unassembled WGS sequence"/>
</dbReference>
<feature type="transmembrane region" description="Helical" evidence="1">
    <location>
        <begin position="63"/>
        <end position="86"/>
    </location>
</feature>
<reference evidence="2 3" key="1">
    <citation type="journal article" date="2002" name="Nature">
        <title>Genome sequence and comparative analysis of the model rodent malaria parasite Plasmodium yoelii yoelii.</title>
        <authorList>
            <person name="Carlton J.M."/>
            <person name="Angiuoli S.V."/>
            <person name="Suh B.B."/>
            <person name="Kooij T.W."/>
            <person name="Pertea M."/>
            <person name="Silva J.C."/>
            <person name="Ermolaeva M.D."/>
            <person name="Allen J.E."/>
            <person name="Selengut J.D."/>
            <person name="Koo H.L."/>
            <person name="Peterson J.D."/>
            <person name="Pop M."/>
            <person name="Kosack D.S."/>
            <person name="Shumway M.F."/>
            <person name="Bidwell S.L."/>
            <person name="Shallom S.J."/>
            <person name="van Aken S.E."/>
            <person name="Riedmuller S.B."/>
            <person name="Feldblyum T.V."/>
            <person name="Cho J.K."/>
            <person name="Quackenbush J."/>
            <person name="Sedegah M."/>
            <person name="Shoaibi A."/>
            <person name="Cummings L.M."/>
            <person name="Florens L."/>
            <person name="Yates J.R."/>
            <person name="Raine J.D."/>
            <person name="Sinden R.E."/>
            <person name="Harris M.A."/>
            <person name="Cunningham D.A."/>
            <person name="Preiser P.R."/>
            <person name="Bergman L.W."/>
            <person name="Vaidya A.B."/>
            <person name="van Lin L.H."/>
            <person name="Janse C.J."/>
            <person name="Waters A.P."/>
            <person name="Smith H.O."/>
            <person name="White O.R."/>
            <person name="Salzberg S.L."/>
            <person name="Venter J.C."/>
            <person name="Fraser C.M."/>
            <person name="Hoffman S.L."/>
            <person name="Gardner M.J."/>
            <person name="Carucci D.J."/>
        </authorList>
    </citation>
    <scope>NUCLEOTIDE SEQUENCE [LARGE SCALE GENOMIC DNA]</scope>
    <source>
        <strain evidence="2 3">17XNL</strain>
    </source>
</reference>
<evidence type="ECO:0000313" key="3">
    <source>
        <dbReference type="Proteomes" id="UP000008553"/>
    </source>
</evidence>